<accession>A0AAF3J7N2</accession>
<dbReference type="InterPro" id="IPR010651">
    <property type="entry name" value="Sugar_transport"/>
</dbReference>
<reference evidence="8" key="1">
    <citation type="submission" date="2024-02" db="UniProtKB">
        <authorList>
            <consortium name="WormBaseParasite"/>
        </authorList>
    </citation>
    <scope>IDENTIFICATION</scope>
</reference>
<dbReference type="Pfam" id="PF07857">
    <property type="entry name" value="TMEM144"/>
    <property type="match status" value="1"/>
</dbReference>
<evidence type="ECO:0000256" key="1">
    <source>
        <dbReference type="ARBA" id="ARBA00004141"/>
    </source>
</evidence>
<name>A0AAF3J7N2_9BILA</name>
<evidence type="ECO:0000256" key="4">
    <source>
        <dbReference type="ARBA" id="ARBA00022989"/>
    </source>
</evidence>
<evidence type="ECO:0000313" key="7">
    <source>
        <dbReference type="Proteomes" id="UP000887575"/>
    </source>
</evidence>
<keyword evidence="7" id="KW-1185">Reference proteome</keyword>
<protein>
    <recommendedName>
        <fullName evidence="9">Transmembrane protein 144</fullName>
    </recommendedName>
</protein>
<evidence type="ECO:0000256" key="6">
    <source>
        <dbReference type="SAM" id="Phobius"/>
    </source>
</evidence>
<dbReference type="PANTHER" id="PTHR16119">
    <property type="entry name" value="TRANSMEMBRANE PROTEIN 144"/>
    <property type="match status" value="1"/>
</dbReference>
<evidence type="ECO:0000256" key="5">
    <source>
        <dbReference type="ARBA" id="ARBA00023136"/>
    </source>
</evidence>
<feature type="transmembrane region" description="Helical" evidence="6">
    <location>
        <begin position="131"/>
        <end position="151"/>
    </location>
</feature>
<dbReference type="GO" id="GO:0016020">
    <property type="term" value="C:membrane"/>
    <property type="evidence" value="ECO:0007669"/>
    <property type="project" value="UniProtKB-SubCell"/>
</dbReference>
<feature type="transmembrane region" description="Helical" evidence="6">
    <location>
        <begin position="221"/>
        <end position="244"/>
    </location>
</feature>
<dbReference type="InterPro" id="IPR012435">
    <property type="entry name" value="TMEM144"/>
</dbReference>
<evidence type="ECO:0000313" key="8">
    <source>
        <dbReference type="WBParaSite" id="MBELARI_LOCUS21272"/>
    </source>
</evidence>
<dbReference type="AlphaFoldDB" id="A0AAF3J7N2"/>
<proteinExistence type="inferred from homology"/>
<evidence type="ECO:0000256" key="3">
    <source>
        <dbReference type="ARBA" id="ARBA00022692"/>
    </source>
</evidence>
<feature type="transmembrane region" description="Helical" evidence="6">
    <location>
        <begin position="90"/>
        <end position="111"/>
    </location>
</feature>
<comment type="subcellular location">
    <subcellularLocation>
        <location evidence="1">Membrane</location>
        <topology evidence="1">Multi-pass membrane protein</topology>
    </subcellularLocation>
</comment>
<organism evidence="7 8">
    <name type="scientific">Mesorhabditis belari</name>
    <dbReference type="NCBI Taxonomy" id="2138241"/>
    <lineage>
        <taxon>Eukaryota</taxon>
        <taxon>Metazoa</taxon>
        <taxon>Ecdysozoa</taxon>
        <taxon>Nematoda</taxon>
        <taxon>Chromadorea</taxon>
        <taxon>Rhabditida</taxon>
        <taxon>Rhabditina</taxon>
        <taxon>Rhabditomorpha</taxon>
        <taxon>Rhabditoidea</taxon>
        <taxon>Rhabditidae</taxon>
        <taxon>Mesorhabditinae</taxon>
        <taxon>Mesorhabditis</taxon>
    </lineage>
</organism>
<evidence type="ECO:0000256" key="2">
    <source>
        <dbReference type="ARBA" id="ARBA00005731"/>
    </source>
</evidence>
<feature type="transmembrane region" description="Helical" evidence="6">
    <location>
        <begin position="189"/>
        <end position="209"/>
    </location>
</feature>
<sequence>MKANPPESSILNYFGLSLVLVGGFLFSRIRGGKAEEEPAEGKRITLHLHDAENEKLSATPEQSDDEVLNRTTKVDGAEVRQEMGARGRGVGILLALISGCFYGLTFVPVIVMQDNPERFPFYPTDGMSYIFSHYFGIFVTGTALFVGYSIFKKNKPTINNAITLPAFGGGLLWAIAQSSFFIANDNLSQAVTFPIITTLPGCVAALWSIFYFKEIQGKRNFILMAIAVSITLTGASIVGLSKVIKL</sequence>
<dbReference type="WBParaSite" id="MBELARI_LOCUS21272">
    <property type="protein sequence ID" value="MBELARI_LOCUS21272"/>
    <property type="gene ID" value="MBELARI_LOCUS21272"/>
</dbReference>
<dbReference type="Proteomes" id="UP000887575">
    <property type="component" value="Unassembled WGS sequence"/>
</dbReference>
<dbReference type="InterPro" id="IPR037185">
    <property type="entry name" value="EmrE-like"/>
</dbReference>
<comment type="similarity">
    <text evidence="2">Belongs to the TMEM144 family.</text>
</comment>
<keyword evidence="3 6" id="KW-0812">Transmembrane</keyword>
<dbReference type="SUPFAM" id="SSF103481">
    <property type="entry name" value="Multidrug resistance efflux transporter EmrE"/>
    <property type="match status" value="1"/>
</dbReference>
<feature type="transmembrane region" description="Helical" evidence="6">
    <location>
        <begin position="12"/>
        <end position="29"/>
    </location>
</feature>
<keyword evidence="4 6" id="KW-1133">Transmembrane helix</keyword>
<dbReference type="GO" id="GO:0015144">
    <property type="term" value="F:carbohydrate transmembrane transporter activity"/>
    <property type="evidence" value="ECO:0007669"/>
    <property type="project" value="InterPro"/>
</dbReference>
<keyword evidence="5 6" id="KW-0472">Membrane</keyword>
<dbReference type="PANTHER" id="PTHR16119:SF15">
    <property type="entry name" value="TRANSMEMBRANE PROTEIN 144 HOMOLOG"/>
    <property type="match status" value="1"/>
</dbReference>
<feature type="transmembrane region" description="Helical" evidence="6">
    <location>
        <begin position="163"/>
        <end position="183"/>
    </location>
</feature>
<evidence type="ECO:0008006" key="9">
    <source>
        <dbReference type="Google" id="ProtNLM"/>
    </source>
</evidence>